<dbReference type="Proteomes" id="UP000002357">
    <property type="component" value="Chromosome"/>
</dbReference>
<name>E2Q879_STRCL</name>
<evidence type="ECO:0000313" key="2">
    <source>
        <dbReference type="Proteomes" id="UP000002357"/>
    </source>
</evidence>
<protein>
    <submittedName>
        <fullName evidence="1">Thioredoxin-like protein</fullName>
    </submittedName>
</protein>
<evidence type="ECO:0000313" key="1">
    <source>
        <dbReference type="EMBL" id="EFG05411.1"/>
    </source>
</evidence>
<accession>E2Q879</accession>
<dbReference type="EMBL" id="CM000913">
    <property type="protein sequence ID" value="EFG05411.1"/>
    <property type="molecule type" value="Genomic_DNA"/>
</dbReference>
<sequence length="148" mass="15834">MQRALDRLTDDTAREAGEELVRALLALHGDGLDRLVRALPQGALGRALDDPAVAGLLTLHDLHPEPVGTRIGRALDATGAGRVERTGFDPATGTLTLRREGRGCGARPEDVENALACHAPEVTAVVWEREESERPLLQIGSRPPAEAR</sequence>
<gene>
    <name evidence="1" type="ORF">SCLAV_0335</name>
</gene>
<organism evidence="1 2">
    <name type="scientific">Streptomyces clavuligerus</name>
    <dbReference type="NCBI Taxonomy" id="1901"/>
    <lineage>
        <taxon>Bacteria</taxon>
        <taxon>Bacillati</taxon>
        <taxon>Actinomycetota</taxon>
        <taxon>Actinomycetes</taxon>
        <taxon>Kitasatosporales</taxon>
        <taxon>Streptomycetaceae</taxon>
        <taxon>Streptomyces</taxon>
    </lineage>
</organism>
<dbReference type="eggNOG" id="COG0694">
    <property type="taxonomic scope" value="Bacteria"/>
</dbReference>
<proteinExistence type="predicted"/>
<keyword evidence="2" id="KW-1185">Reference proteome</keyword>
<reference evidence="1 2" key="1">
    <citation type="journal article" date="2010" name="Genome Biol. Evol.">
        <title>The sequence of a 1.8-mb bacterial linear plasmid reveals a rich evolutionary reservoir of secondary metabolic pathways.</title>
        <authorList>
            <person name="Medema M.H."/>
            <person name="Trefzer A."/>
            <person name="Kovalchuk A."/>
            <person name="van den Berg M."/>
            <person name="Mueller U."/>
            <person name="Heijne W."/>
            <person name="Wu L."/>
            <person name="Alam M.T."/>
            <person name="Ronning C.M."/>
            <person name="Nierman W.C."/>
            <person name="Bovenberg R.A.L."/>
            <person name="Breitling R."/>
            <person name="Takano E."/>
        </authorList>
    </citation>
    <scope>NUCLEOTIDE SEQUENCE [LARGE SCALE GENOMIC DNA]</scope>
    <source>
        <strain evidence="2">ATCC 27064 / DSM 738 / JCM 4710 / NBRC 13307 / NCIMB 12785 / NRRL 3585 / VKM Ac-602</strain>
    </source>
</reference>
<dbReference type="AlphaFoldDB" id="E2Q879"/>
<dbReference type="STRING" id="1901.BB341_26110"/>